<dbReference type="Gene3D" id="1.10.510.10">
    <property type="entry name" value="Transferase(Phosphotransferase) domain 1"/>
    <property type="match status" value="1"/>
</dbReference>
<comment type="catalytic activity">
    <reaction evidence="22">
        <text>L-seryl-[protein] + ATP = O-phospho-L-seryl-[protein] + ADP + H(+)</text>
        <dbReference type="Rhea" id="RHEA:17989"/>
        <dbReference type="Rhea" id="RHEA-COMP:9863"/>
        <dbReference type="Rhea" id="RHEA-COMP:11604"/>
        <dbReference type="ChEBI" id="CHEBI:15378"/>
        <dbReference type="ChEBI" id="CHEBI:29999"/>
        <dbReference type="ChEBI" id="CHEBI:30616"/>
        <dbReference type="ChEBI" id="CHEBI:83421"/>
        <dbReference type="ChEBI" id="CHEBI:456216"/>
        <dbReference type="EC" id="2.7.11.1"/>
    </reaction>
</comment>
<dbReference type="InterPro" id="IPR017441">
    <property type="entry name" value="Protein_kinase_ATP_BS"/>
</dbReference>
<evidence type="ECO:0000256" key="4">
    <source>
        <dbReference type="ARBA" id="ARBA00010791"/>
    </source>
</evidence>
<evidence type="ECO:0000256" key="1">
    <source>
        <dbReference type="ARBA" id="ARBA00004123"/>
    </source>
</evidence>
<evidence type="ECO:0000256" key="2">
    <source>
        <dbReference type="ARBA" id="ARBA00004286"/>
    </source>
</evidence>
<dbReference type="Gene3D" id="3.30.200.20">
    <property type="entry name" value="Phosphorylase Kinase, domain 1"/>
    <property type="match status" value="1"/>
</dbReference>
<keyword evidence="9 25" id="KW-0723">Serine/threonine-protein kinase</keyword>
<evidence type="ECO:0000256" key="23">
    <source>
        <dbReference type="ARBA" id="ARBA00070697"/>
    </source>
</evidence>
<dbReference type="InterPro" id="IPR000719">
    <property type="entry name" value="Prot_kinase_dom"/>
</dbReference>
<evidence type="ECO:0000256" key="3">
    <source>
        <dbReference type="ARBA" id="ARBA00004300"/>
    </source>
</evidence>
<evidence type="ECO:0000256" key="12">
    <source>
        <dbReference type="ARBA" id="ARBA00022741"/>
    </source>
</evidence>
<sequence length="483" mass="54729">MAELTPFVDGWDFVQTLGEGAYGEVKLAVNRVTEEAVAVKILDGHKANGASENIRKELCIHKMMNNSHIIRFYGHRKDGTLNYLFLEYASGGELFDRIEPDQGMAQSQAQRYFRQLINGVEYLHTRGVAHRDIKPENLLLDDNDNLKISDFGLSTVFRHQGKERKMNKCCGTPPYVAPEVMRKEDYRAEPADIWSCGIVLVAMMAGELPWDEPTYTCREYCDWLDKKYQLTPWNKIDTVPLALLKKILEDQPGKRWTIAQIKKDRWYCKTFSKSKGRLLSASPTTSPASGPFSKRICSGIDLSPPMARYDSAERYSSSQPELRRENPSSSELSQSSMEELVHGVSFSQPAAPDNLFLASQTQASQSSQTPLQRLVKRMTRFVTKCETEKALSDLKAVVDKLGLTWKKVHPNQISVSTTDKRGSQLIFKVFLYDMNGYRLVDFRLSKGDGLEFKRLFVRIKMKMSAVISKAPALLPINMPDTAV</sequence>
<evidence type="ECO:0000256" key="25">
    <source>
        <dbReference type="RuleBase" id="RU000304"/>
    </source>
</evidence>
<dbReference type="AlphaFoldDB" id="A0A6P5A4L9"/>
<dbReference type="EC" id="2.7.11.1" evidence="5"/>
<dbReference type="Gene3D" id="3.30.310.80">
    <property type="entry name" value="Kinase associated domain 1, KA1"/>
    <property type="match status" value="1"/>
</dbReference>
<evidence type="ECO:0000256" key="6">
    <source>
        <dbReference type="ARBA" id="ARBA00022045"/>
    </source>
</evidence>
<comment type="similarity">
    <text evidence="4">Belongs to the protein kinase superfamily. CAMK Ser/Thr protein kinase family. NIM1 subfamily.</text>
</comment>
<dbReference type="GO" id="GO:0005813">
    <property type="term" value="C:centrosome"/>
    <property type="evidence" value="ECO:0007669"/>
    <property type="project" value="UniProtKB-SubCell"/>
</dbReference>
<evidence type="ECO:0000256" key="13">
    <source>
        <dbReference type="ARBA" id="ARBA00022763"/>
    </source>
</evidence>
<feature type="domain" description="Protein kinase" evidence="27">
    <location>
        <begin position="11"/>
        <end position="267"/>
    </location>
</feature>
<name>A0A6P5A4L9_BRABE</name>
<keyword evidence="12 24" id="KW-0547">Nucleotide-binding</keyword>
<comment type="catalytic activity">
    <reaction evidence="21">
        <text>L-threonyl-[protein] + ATP = O-phospho-L-threonyl-[protein] + ADP + H(+)</text>
        <dbReference type="Rhea" id="RHEA:46608"/>
        <dbReference type="Rhea" id="RHEA-COMP:11060"/>
        <dbReference type="Rhea" id="RHEA-COMP:11605"/>
        <dbReference type="ChEBI" id="CHEBI:15378"/>
        <dbReference type="ChEBI" id="CHEBI:30013"/>
        <dbReference type="ChEBI" id="CHEBI:30616"/>
        <dbReference type="ChEBI" id="CHEBI:61977"/>
        <dbReference type="ChEBI" id="CHEBI:456216"/>
        <dbReference type="EC" id="2.7.11.1"/>
    </reaction>
</comment>
<evidence type="ECO:0000256" key="24">
    <source>
        <dbReference type="PROSITE-ProRule" id="PRU10141"/>
    </source>
</evidence>
<keyword evidence="11" id="KW-0808">Transferase</keyword>
<dbReference type="PROSITE" id="PS50011">
    <property type="entry name" value="PROTEIN_KINASE_DOM"/>
    <property type="match status" value="1"/>
</dbReference>
<dbReference type="CDD" id="cd14069">
    <property type="entry name" value="STKc_Chk1"/>
    <property type="match status" value="1"/>
</dbReference>
<evidence type="ECO:0000256" key="10">
    <source>
        <dbReference type="ARBA" id="ARBA00022553"/>
    </source>
</evidence>
<evidence type="ECO:0000256" key="15">
    <source>
        <dbReference type="ARBA" id="ARBA00022840"/>
    </source>
</evidence>
<keyword evidence="8" id="KW-0963">Cytoplasm</keyword>
<evidence type="ECO:0000256" key="26">
    <source>
        <dbReference type="SAM" id="MobiDB-lite"/>
    </source>
</evidence>
<evidence type="ECO:0000256" key="11">
    <source>
        <dbReference type="ARBA" id="ARBA00022679"/>
    </source>
</evidence>
<dbReference type="SUPFAM" id="SSF56112">
    <property type="entry name" value="Protein kinase-like (PK-like)"/>
    <property type="match status" value="1"/>
</dbReference>
<protein>
    <recommendedName>
        <fullName evidence="23">Serine/threonine-protein kinase CHK1</fullName>
        <ecNumber evidence="5">2.7.11.1</ecNumber>
    </recommendedName>
    <alternativeName>
        <fullName evidence="19">CHK1 checkpoint homolog</fullName>
    </alternativeName>
    <alternativeName>
        <fullName evidence="20">Checkpoint kinase-1</fullName>
    </alternativeName>
    <alternativeName>
        <fullName evidence="6">Serine/threonine-protein kinase Chk1</fullName>
    </alternativeName>
</protein>
<keyword evidence="13" id="KW-0227">DNA damage</keyword>
<dbReference type="InterPro" id="IPR008271">
    <property type="entry name" value="Ser/Thr_kinase_AS"/>
</dbReference>
<dbReference type="FunFam" id="3.30.200.20:FF:000229">
    <property type="entry name" value="Serine/threonine-protein kinase Chk1"/>
    <property type="match status" value="1"/>
</dbReference>
<reference evidence="29" key="1">
    <citation type="submission" date="2025-08" db="UniProtKB">
        <authorList>
            <consortium name="RefSeq"/>
        </authorList>
    </citation>
    <scope>IDENTIFICATION</scope>
    <source>
        <tissue evidence="29">Gonad</tissue>
    </source>
</reference>
<dbReference type="PROSITE" id="PS00107">
    <property type="entry name" value="PROTEIN_KINASE_ATP"/>
    <property type="match status" value="1"/>
</dbReference>
<proteinExistence type="inferred from homology"/>
<dbReference type="GO" id="GO:0005634">
    <property type="term" value="C:nucleus"/>
    <property type="evidence" value="ECO:0007669"/>
    <property type="project" value="UniProtKB-SubCell"/>
</dbReference>
<evidence type="ECO:0000256" key="20">
    <source>
        <dbReference type="ARBA" id="ARBA00032547"/>
    </source>
</evidence>
<dbReference type="FunFam" id="1.10.510.10:FF:000301">
    <property type="entry name" value="Serine/threonine-protein kinase Chk1"/>
    <property type="match status" value="1"/>
</dbReference>
<keyword evidence="10" id="KW-0597">Phosphoprotein</keyword>
<evidence type="ECO:0000256" key="8">
    <source>
        <dbReference type="ARBA" id="ARBA00022490"/>
    </source>
</evidence>
<feature type="region of interest" description="Disordered" evidence="26">
    <location>
        <begin position="312"/>
        <end position="334"/>
    </location>
</feature>
<dbReference type="GO" id="GO:0004674">
    <property type="term" value="F:protein serine/threonine kinase activity"/>
    <property type="evidence" value="ECO:0007669"/>
    <property type="project" value="UniProtKB-KW"/>
</dbReference>
<dbReference type="RefSeq" id="XP_019641204.1">
    <property type="nucleotide sequence ID" value="XM_019785645.1"/>
</dbReference>
<keyword evidence="7" id="KW-0158">Chromosome</keyword>
<keyword evidence="17" id="KW-0539">Nucleus</keyword>
<dbReference type="PANTHER" id="PTHR24346">
    <property type="entry name" value="MAP/MICROTUBULE AFFINITY-REGULATING KINASE"/>
    <property type="match status" value="1"/>
</dbReference>
<evidence type="ECO:0000313" key="28">
    <source>
        <dbReference type="Proteomes" id="UP000515135"/>
    </source>
</evidence>
<evidence type="ECO:0000256" key="22">
    <source>
        <dbReference type="ARBA" id="ARBA00048679"/>
    </source>
</evidence>
<dbReference type="GO" id="GO:0005694">
    <property type="term" value="C:chromosome"/>
    <property type="evidence" value="ECO:0007669"/>
    <property type="project" value="UniProtKB-SubCell"/>
</dbReference>
<keyword evidence="15 24" id="KW-0067">ATP-binding</keyword>
<evidence type="ECO:0000256" key="16">
    <source>
        <dbReference type="ARBA" id="ARBA00023212"/>
    </source>
</evidence>
<accession>A0A6P5A4L9</accession>
<comment type="subcellular location">
    <subcellularLocation>
        <location evidence="2">Chromosome</location>
    </subcellularLocation>
    <subcellularLocation>
        <location evidence="3">Cytoplasm</location>
        <location evidence="3">Cytoskeleton</location>
        <location evidence="3">Microtubule organizing center</location>
        <location evidence="3">Centrosome</location>
    </subcellularLocation>
    <subcellularLocation>
        <location evidence="1">Nucleus</location>
    </subcellularLocation>
</comment>
<dbReference type="OrthoDB" id="539158at2759"/>
<dbReference type="InterPro" id="IPR034670">
    <property type="entry name" value="Chk1_catalytic_dom"/>
</dbReference>
<dbReference type="KEGG" id="bbel:109482805"/>
<evidence type="ECO:0000256" key="18">
    <source>
        <dbReference type="ARBA" id="ARBA00023306"/>
    </source>
</evidence>
<dbReference type="PROSITE" id="PS00108">
    <property type="entry name" value="PROTEIN_KINASE_ST"/>
    <property type="match status" value="1"/>
</dbReference>
<evidence type="ECO:0000256" key="21">
    <source>
        <dbReference type="ARBA" id="ARBA00047899"/>
    </source>
</evidence>
<organism evidence="28 29">
    <name type="scientific">Branchiostoma belcheri</name>
    <name type="common">Amphioxus</name>
    <dbReference type="NCBI Taxonomy" id="7741"/>
    <lineage>
        <taxon>Eukaryota</taxon>
        <taxon>Metazoa</taxon>
        <taxon>Chordata</taxon>
        <taxon>Cephalochordata</taxon>
        <taxon>Leptocardii</taxon>
        <taxon>Amphioxiformes</taxon>
        <taxon>Branchiostomatidae</taxon>
        <taxon>Branchiostoma</taxon>
    </lineage>
</organism>
<evidence type="ECO:0000259" key="27">
    <source>
        <dbReference type="PROSITE" id="PS50011"/>
    </source>
</evidence>
<feature type="binding site" evidence="24">
    <location>
        <position position="40"/>
    </location>
    <ligand>
        <name>ATP</name>
        <dbReference type="ChEBI" id="CHEBI:30616"/>
    </ligand>
</feature>
<dbReference type="Proteomes" id="UP000515135">
    <property type="component" value="Unplaced"/>
</dbReference>
<dbReference type="GeneID" id="109482805"/>
<dbReference type="Pfam" id="PF00069">
    <property type="entry name" value="Pkinase"/>
    <property type="match status" value="1"/>
</dbReference>
<keyword evidence="28" id="KW-1185">Reference proteome</keyword>
<evidence type="ECO:0000256" key="14">
    <source>
        <dbReference type="ARBA" id="ARBA00022777"/>
    </source>
</evidence>
<keyword evidence="14" id="KW-0418">Kinase</keyword>
<keyword evidence="16" id="KW-0206">Cytoskeleton</keyword>
<evidence type="ECO:0000256" key="19">
    <source>
        <dbReference type="ARBA" id="ARBA00030691"/>
    </source>
</evidence>
<keyword evidence="18" id="KW-0131">Cell cycle</keyword>
<evidence type="ECO:0000256" key="5">
    <source>
        <dbReference type="ARBA" id="ARBA00012513"/>
    </source>
</evidence>
<gene>
    <name evidence="29" type="primary">LOC109482805</name>
</gene>
<dbReference type="GO" id="GO:0005737">
    <property type="term" value="C:cytoplasm"/>
    <property type="evidence" value="ECO:0007669"/>
    <property type="project" value="TreeGrafter"/>
</dbReference>
<dbReference type="FunFam" id="3.30.310.80:FF:000007">
    <property type="entry name" value="Serine/threonine-protein kinase Chk1 isoform 1"/>
    <property type="match status" value="1"/>
</dbReference>
<evidence type="ECO:0000256" key="9">
    <source>
        <dbReference type="ARBA" id="ARBA00022527"/>
    </source>
</evidence>
<dbReference type="InterPro" id="IPR011009">
    <property type="entry name" value="Kinase-like_dom_sf"/>
</dbReference>
<dbReference type="PANTHER" id="PTHR24346:SF107">
    <property type="entry name" value="SERINE_THREONINE-PROTEIN KINASE CHK1"/>
    <property type="match status" value="1"/>
</dbReference>
<evidence type="ECO:0000313" key="29">
    <source>
        <dbReference type="RefSeq" id="XP_019641204.1"/>
    </source>
</evidence>
<dbReference type="GO" id="GO:0005524">
    <property type="term" value="F:ATP binding"/>
    <property type="evidence" value="ECO:0007669"/>
    <property type="project" value="UniProtKB-UniRule"/>
</dbReference>
<dbReference type="SMART" id="SM00220">
    <property type="entry name" value="S_TKc"/>
    <property type="match status" value="1"/>
</dbReference>
<evidence type="ECO:0000256" key="7">
    <source>
        <dbReference type="ARBA" id="ARBA00022454"/>
    </source>
</evidence>
<dbReference type="GO" id="GO:0000077">
    <property type="term" value="P:DNA damage checkpoint signaling"/>
    <property type="evidence" value="ECO:0007669"/>
    <property type="project" value="InterPro"/>
</dbReference>
<evidence type="ECO:0000256" key="17">
    <source>
        <dbReference type="ARBA" id="ARBA00023242"/>
    </source>
</evidence>